<dbReference type="InterPro" id="IPR029044">
    <property type="entry name" value="Nucleotide-diphossugar_trans"/>
</dbReference>
<dbReference type="Gene3D" id="3.90.550.10">
    <property type="entry name" value="Spore Coat Polysaccharide Biosynthesis Protein SpsA, Chain A"/>
    <property type="match status" value="1"/>
</dbReference>
<gene>
    <name evidence="2" type="ORF">ACFO3M_10500</name>
</gene>
<dbReference type="InterPro" id="IPR050834">
    <property type="entry name" value="Glycosyltransf_2"/>
</dbReference>
<keyword evidence="3" id="KW-1185">Reference proteome</keyword>
<dbReference type="Pfam" id="PF00535">
    <property type="entry name" value="Glycos_transf_2"/>
    <property type="match status" value="1"/>
</dbReference>
<protein>
    <submittedName>
        <fullName evidence="2">Glycosyltransferase family 2 protein</fullName>
    </submittedName>
</protein>
<proteinExistence type="predicted"/>
<dbReference type="RefSeq" id="WP_387988532.1">
    <property type="nucleotide sequence ID" value="NZ_JBHSGR010000009.1"/>
</dbReference>
<sequence>MTPGEREDVTAAPPGATGAPRVSVICIFYNGEQFLDEAIRSVMAQSTGDFEFLLCDDGSTDGSTSMALGWQARHPGQVRYLQHPDHANRGMSATRNLGLDAARGEFIAFIDADDVWRPEKLTEQMAIMDAHPGLGMVCGTVNYWWSWAGGEDVLVPTGHVRNRVVPPPEASLALYPLGTASAPCPSDMLLRREAVQSVGGFEAHFTGARQMYEDQGFLGKLYLSWPVWFSDAVWLDYRQHPDSSVASVTRAGRYHEVRQYYLDWFERHLDSRAEPAPPAVRAALARALRPYRRPVLHALAAAPARLTRLPRAAMRRARAALRGHQ</sequence>
<dbReference type="InterPro" id="IPR001173">
    <property type="entry name" value="Glyco_trans_2-like"/>
</dbReference>
<comment type="caution">
    <text evidence="2">The sequence shown here is derived from an EMBL/GenBank/DDBJ whole genome shotgun (WGS) entry which is preliminary data.</text>
</comment>
<name>A0ABV9LID9_9ACTN</name>
<reference evidence="3" key="1">
    <citation type="journal article" date="2019" name="Int. J. Syst. Evol. Microbiol.">
        <title>The Global Catalogue of Microorganisms (GCM) 10K type strain sequencing project: providing services to taxonomists for standard genome sequencing and annotation.</title>
        <authorList>
            <consortium name="The Broad Institute Genomics Platform"/>
            <consortium name="The Broad Institute Genome Sequencing Center for Infectious Disease"/>
            <person name="Wu L."/>
            <person name="Ma J."/>
        </authorList>
    </citation>
    <scope>NUCLEOTIDE SEQUENCE [LARGE SCALE GENOMIC DNA]</scope>
    <source>
        <strain evidence="3">CCUG 62763</strain>
    </source>
</reference>
<evidence type="ECO:0000313" key="3">
    <source>
        <dbReference type="Proteomes" id="UP001596025"/>
    </source>
</evidence>
<evidence type="ECO:0000259" key="1">
    <source>
        <dbReference type="Pfam" id="PF00535"/>
    </source>
</evidence>
<organism evidence="2 3">
    <name type="scientific">Geodermatophilus arenarius</name>
    <dbReference type="NCBI Taxonomy" id="1137990"/>
    <lineage>
        <taxon>Bacteria</taxon>
        <taxon>Bacillati</taxon>
        <taxon>Actinomycetota</taxon>
        <taxon>Actinomycetes</taxon>
        <taxon>Geodermatophilales</taxon>
        <taxon>Geodermatophilaceae</taxon>
        <taxon>Geodermatophilus</taxon>
    </lineage>
</organism>
<dbReference type="CDD" id="cd00761">
    <property type="entry name" value="Glyco_tranf_GTA_type"/>
    <property type="match status" value="1"/>
</dbReference>
<accession>A0ABV9LID9</accession>
<feature type="domain" description="Glycosyltransferase 2-like" evidence="1">
    <location>
        <begin position="23"/>
        <end position="195"/>
    </location>
</feature>
<dbReference type="PANTHER" id="PTHR43685">
    <property type="entry name" value="GLYCOSYLTRANSFERASE"/>
    <property type="match status" value="1"/>
</dbReference>
<dbReference type="PANTHER" id="PTHR43685:SF2">
    <property type="entry name" value="GLYCOSYLTRANSFERASE 2-LIKE DOMAIN-CONTAINING PROTEIN"/>
    <property type="match status" value="1"/>
</dbReference>
<evidence type="ECO:0000313" key="2">
    <source>
        <dbReference type="EMBL" id="MFC4693814.1"/>
    </source>
</evidence>
<dbReference type="EMBL" id="JBHSGR010000009">
    <property type="protein sequence ID" value="MFC4693814.1"/>
    <property type="molecule type" value="Genomic_DNA"/>
</dbReference>
<dbReference type="SUPFAM" id="SSF53448">
    <property type="entry name" value="Nucleotide-diphospho-sugar transferases"/>
    <property type="match status" value="1"/>
</dbReference>
<dbReference type="Proteomes" id="UP001596025">
    <property type="component" value="Unassembled WGS sequence"/>
</dbReference>